<sequence>MKTFWLHNNNNDKIILFFAGWGQDPEPFLPLPSDSYDVLMAYDYAEGNPKIDLREIVTGYREAYLVGWSMGVWFAQEAVIGNEDLFDGKFAVNGTLNPLDDEFGIPPKIFQGTYLAFSEVTRKKFFQRMCYKSAGASLFFDHSPKRDLDSQKAELKFMLDVSKEDPQKRNIFSKAIIGENDLIFPSQNQKNYWEGKVETISMDQPHFPFYAWPSWDEFLRVFS</sequence>
<organism evidence="1 2">
    <name type="scientific">Fulvitalea axinellae</name>
    <dbReference type="NCBI Taxonomy" id="1182444"/>
    <lineage>
        <taxon>Bacteria</taxon>
        <taxon>Pseudomonadati</taxon>
        <taxon>Bacteroidota</taxon>
        <taxon>Cytophagia</taxon>
        <taxon>Cytophagales</taxon>
        <taxon>Persicobacteraceae</taxon>
        <taxon>Fulvitalea</taxon>
    </lineage>
</organism>
<dbReference type="RefSeq" id="WP_338391187.1">
    <property type="nucleotide sequence ID" value="NZ_AP025314.1"/>
</dbReference>
<proteinExistence type="predicted"/>
<dbReference type="InterPro" id="IPR007398">
    <property type="entry name" value="BioG"/>
</dbReference>
<gene>
    <name evidence="1" type="ORF">FUAX_20230</name>
</gene>
<reference evidence="1 2" key="1">
    <citation type="submission" date="2021-12" db="EMBL/GenBank/DDBJ databases">
        <title>Genome sequencing of bacteria with rrn-lacking chromosome and rrn-plasmid.</title>
        <authorList>
            <person name="Anda M."/>
            <person name="Iwasaki W."/>
        </authorList>
    </citation>
    <scope>NUCLEOTIDE SEQUENCE [LARGE SCALE GENOMIC DNA]</scope>
    <source>
        <strain evidence="1 2">DSM 100852</strain>
    </source>
</reference>
<evidence type="ECO:0008006" key="3">
    <source>
        <dbReference type="Google" id="ProtNLM"/>
    </source>
</evidence>
<dbReference type="Pfam" id="PF04301">
    <property type="entry name" value="BioG"/>
    <property type="match status" value="1"/>
</dbReference>
<keyword evidence="2" id="KW-1185">Reference proteome</keyword>
<accession>A0AAU9CBN2</accession>
<evidence type="ECO:0000313" key="1">
    <source>
        <dbReference type="EMBL" id="BDD09591.1"/>
    </source>
</evidence>
<protein>
    <recommendedName>
        <fullName evidence="3">DUF452 family protein</fullName>
    </recommendedName>
</protein>
<dbReference type="EMBL" id="AP025314">
    <property type="protein sequence ID" value="BDD09591.1"/>
    <property type="molecule type" value="Genomic_DNA"/>
</dbReference>
<name>A0AAU9CBN2_9BACT</name>
<dbReference type="KEGG" id="fax:FUAX_20230"/>
<dbReference type="InterPro" id="IPR029058">
    <property type="entry name" value="AB_hydrolase_fold"/>
</dbReference>
<dbReference type="Gene3D" id="3.40.50.1820">
    <property type="entry name" value="alpha/beta hydrolase"/>
    <property type="match status" value="1"/>
</dbReference>
<dbReference type="AlphaFoldDB" id="A0AAU9CBN2"/>
<evidence type="ECO:0000313" key="2">
    <source>
        <dbReference type="Proteomes" id="UP001348817"/>
    </source>
</evidence>
<dbReference type="Proteomes" id="UP001348817">
    <property type="component" value="Chromosome"/>
</dbReference>
<dbReference type="SUPFAM" id="SSF53474">
    <property type="entry name" value="alpha/beta-Hydrolases"/>
    <property type="match status" value="1"/>
</dbReference>